<gene>
    <name evidence="1" type="ORF">DY78_GL001723</name>
</gene>
<proteinExistence type="predicted"/>
<keyword evidence="2" id="KW-1185">Reference proteome</keyword>
<dbReference type="RefSeq" id="WP_156093395.1">
    <property type="nucleotide sequence ID" value="NZ_AYGX02000165.1"/>
</dbReference>
<evidence type="ECO:0000313" key="1">
    <source>
        <dbReference type="EMBL" id="KRO24058.1"/>
    </source>
</evidence>
<reference evidence="1 2" key="1">
    <citation type="journal article" date="2015" name="Genome Announc.">
        <title>Expanding the biotechnology potential of lactobacilli through comparative genomics of 213 strains and associated genera.</title>
        <authorList>
            <person name="Sun Z."/>
            <person name="Harris H.M."/>
            <person name="McCann A."/>
            <person name="Guo C."/>
            <person name="Argimon S."/>
            <person name="Zhang W."/>
            <person name="Yang X."/>
            <person name="Jeffery I.B."/>
            <person name="Cooney J.C."/>
            <person name="Kagawa T.F."/>
            <person name="Liu W."/>
            <person name="Song Y."/>
            <person name="Salvetti E."/>
            <person name="Wrobel A."/>
            <person name="Rasinkangas P."/>
            <person name="Parkhill J."/>
            <person name="Rea M.C."/>
            <person name="O'Sullivan O."/>
            <person name="Ritari J."/>
            <person name="Douillard F.P."/>
            <person name="Paul Ross R."/>
            <person name="Yang R."/>
            <person name="Briner A.E."/>
            <person name="Felis G.E."/>
            <person name="de Vos W.M."/>
            <person name="Barrangou R."/>
            <person name="Klaenhammer T.R."/>
            <person name="Caufield P.W."/>
            <person name="Cui Y."/>
            <person name="Zhang H."/>
            <person name="O'Toole P.W."/>
        </authorList>
    </citation>
    <scope>NUCLEOTIDE SEQUENCE [LARGE SCALE GENOMIC DNA]</scope>
    <source>
        <strain evidence="1 2">DSM 21115</strain>
    </source>
</reference>
<accession>A0A0R2NLZ8</accession>
<sequence>MEVAVKVALARHAFGRTYGTDIFGDWRILPSFKVRFETASQARTVRHGDWNYHCRTTAS</sequence>
<dbReference type="Proteomes" id="UP000050920">
    <property type="component" value="Unassembled WGS sequence"/>
</dbReference>
<dbReference type="EMBL" id="AYGX02000165">
    <property type="protein sequence ID" value="KRO24058.1"/>
    <property type="molecule type" value="Genomic_DNA"/>
</dbReference>
<comment type="caution">
    <text evidence="1">The sequence shown here is derived from an EMBL/GenBank/DDBJ whole genome shotgun (WGS) entry which is preliminary data.</text>
</comment>
<organism evidence="1 2">
    <name type="scientific">Lactiplantibacillus fabifermentans DSM 21115</name>
    <dbReference type="NCBI Taxonomy" id="1413187"/>
    <lineage>
        <taxon>Bacteria</taxon>
        <taxon>Bacillati</taxon>
        <taxon>Bacillota</taxon>
        <taxon>Bacilli</taxon>
        <taxon>Lactobacillales</taxon>
        <taxon>Lactobacillaceae</taxon>
        <taxon>Lactiplantibacillus</taxon>
    </lineage>
</organism>
<protein>
    <submittedName>
        <fullName evidence="1">Uncharacterized protein</fullName>
    </submittedName>
</protein>
<evidence type="ECO:0000313" key="2">
    <source>
        <dbReference type="Proteomes" id="UP000050920"/>
    </source>
</evidence>
<name>A0A0R2NLZ8_9LACO</name>
<dbReference type="AlphaFoldDB" id="A0A0R2NLZ8"/>